<accession>A0ABV4X5Z7</accession>
<dbReference type="InterPro" id="IPR036869">
    <property type="entry name" value="J_dom_sf"/>
</dbReference>
<gene>
    <name evidence="2" type="ORF">ACE1CC_15000</name>
</gene>
<feature type="domain" description="J" evidence="1">
    <location>
        <begin position="5"/>
        <end position="69"/>
    </location>
</feature>
<dbReference type="PANTHER" id="PTHR44825:SF1">
    <property type="entry name" value="DNAJ HOMOLOG SUBFAMILY C MEMBER 4"/>
    <property type="match status" value="1"/>
</dbReference>
<evidence type="ECO:0000259" key="1">
    <source>
        <dbReference type="PROSITE" id="PS50076"/>
    </source>
</evidence>
<dbReference type="InterPro" id="IPR052763">
    <property type="entry name" value="DnaJ_C4"/>
</dbReference>
<dbReference type="PRINTS" id="PR00625">
    <property type="entry name" value="JDOMAIN"/>
</dbReference>
<organism evidence="2 3">
    <name type="scientific">Floridaenema aerugineum BLCC-F46</name>
    <dbReference type="NCBI Taxonomy" id="3153654"/>
    <lineage>
        <taxon>Bacteria</taxon>
        <taxon>Bacillati</taxon>
        <taxon>Cyanobacteriota</taxon>
        <taxon>Cyanophyceae</taxon>
        <taxon>Oscillatoriophycideae</taxon>
        <taxon>Aerosakkonematales</taxon>
        <taxon>Aerosakkonemataceae</taxon>
        <taxon>Floridanema</taxon>
        <taxon>Floridanema aerugineum</taxon>
    </lineage>
</organism>
<dbReference type="RefSeq" id="WP_413271237.1">
    <property type="nucleotide sequence ID" value="NZ_JBHFNQ010000113.1"/>
</dbReference>
<reference evidence="2 3" key="1">
    <citation type="submission" date="2024-09" db="EMBL/GenBank/DDBJ databases">
        <title>Floridaenema gen nov. (Aerosakkonemataceae, Aerosakkonematales ord. nov., Cyanobacteria) from benthic tropical and subtropical fresh waters, with the description of four new species.</title>
        <authorList>
            <person name="Moretto J.A."/>
            <person name="Berthold D.E."/>
            <person name="Lefler F.W."/>
            <person name="Huang I.-S."/>
            <person name="Laughinghouse H. IV."/>
        </authorList>
    </citation>
    <scope>NUCLEOTIDE SEQUENCE [LARGE SCALE GENOMIC DNA]</scope>
    <source>
        <strain evidence="2 3">BLCC-F46</strain>
    </source>
</reference>
<name>A0ABV4X5Z7_9CYAN</name>
<comment type="caution">
    <text evidence="2">The sequence shown here is derived from an EMBL/GenBank/DDBJ whole genome shotgun (WGS) entry which is preliminary data.</text>
</comment>
<dbReference type="Proteomes" id="UP001576774">
    <property type="component" value="Unassembled WGS sequence"/>
</dbReference>
<proteinExistence type="predicted"/>
<dbReference type="SUPFAM" id="SSF46565">
    <property type="entry name" value="Chaperone J-domain"/>
    <property type="match status" value="1"/>
</dbReference>
<dbReference type="EMBL" id="JBHFNQ010000113">
    <property type="protein sequence ID" value="MFB2878159.1"/>
    <property type="molecule type" value="Genomic_DNA"/>
</dbReference>
<dbReference type="InterPro" id="IPR001623">
    <property type="entry name" value="DnaJ_domain"/>
</dbReference>
<evidence type="ECO:0000313" key="3">
    <source>
        <dbReference type="Proteomes" id="UP001576774"/>
    </source>
</evidence>
<dbReference type="SMART" id="SM00271">
    <property type="entry name" value="DnaJ"/>
    <property type="match status" value="1"/>
</dbReference>
<protein>
    <submittedName>
        <fullName evidence="2">DnaJ domain-containing protein</fullName>
    </submittedName>
</protein>
<sequence>MAELNHYQTLQVSPRATQAEIKQSYRRLAKLFHPDSQQDTADHEQIVRLNAAYEILSDPQRREFYDRQLKNSSFSPVGNWQQRTKAAQKQYQKQRQTAQDIDRQIQLWLTLVYQPVNRLICRIINPIKQQIEELSADPFDDELMESFQDYLKDCQELLSQAQQIFTSMPNPSPLAGVAARLYYCLNQVADGISELETFSLNYDDQYLHTGHEMFRIASQLRQEAQTAFRSFV</sequence>
<keyword evidence="3" id="KW-1185">Reference proteome</keyword>
<evidence type="ECO:0000313" key="2">
    <source>
        <dbReference type="EMBL" id="MFB2878159.1"/>
    </source>
</evidence>
<dbReference type="PROSITE" id="PS50076">
    <property type="entry name" value="DNAJ_2"/>
    <property type="match status" value="1"/>
</dbReference>
<dbReference type="PANTHER" id="PTHR44825">
    <property type="match status" value="1"/>
</dbReference>
<dbReference type="Gene3D" id="1.10.287.110">
    <property type="entry name" value="DnaJ domain"/>
    <property type="match status" value="1"/>
</dbReference>
<dbReference type="Pfam" id="PF00226">
    <property type="entry name" value="DnaJ"/>
    <property type="match status" value="1"/>
</dbReference>
<dbReference type="CDD" id="cd06257">
    <property type="entry name" value="DnaJ"/>
    <property type="match status" value="1"/>
</dbReference>